<dbReference type="AlphaFoldDB" id="A0A1H9ICU6"/>
<evidence type="ECO:0000256" key="1">
    <source>
        <dbReference type="SAM" id="MobiDB-lite"/>
    </source>
</evidence>
<protein>
    <recommendedName>
        <fullName evidence="4">DNA and RNA helicase</fullName>
    </recommendedName>
</protein>
<evidence type="ECO:0000313" key="2">
    <source>
        <dbReference type="EMBL" id="SEQ72215.1"/>
    </source>
</evidence>
<dbReference type="Proteomes" id="UP000199410">
    <property type="component" value="Unassembled WGS sequence"/>
</dbReference>
<accession>A0A1H9ICU6</accession>
<proteinExistence type="predicted"/>
<gene>
    <name evidence="2" type="ORF">SAMN02787113_02234</name>
</gene>
<feature type="region of interest" description="Disordered" evidence="1">
    <location>
        <begin position="241"/>
        <end position="261"/>
    </location>
</feature>
<dbReference type="RefSeq" id="WP_089986103.1">
    <property type="nucleotide sequence ID" value="NZ_FMVP01000007.1"/>
</dbReference>
<evidence type="ECO:0008006" key="4">
    <source>
        <dbReference type="Google" id="ProtNLM"/>
    </source>
</evidence>
<name>A0A1H9ICU6_9BACI</name>
<comment type="caution">
    <text evidence="2">The sequence shown here is derived from an EMBL/GenBank/DDBJ whole genome shotgun (WGS) entry which is preliminary data.</text>
</comment>
<sequence>MFTNQYPHFQKGRILKLEMLENLRDFPREFLDLYFEEYSNGIIAGCHIHVTDTSIILTKGIMKHNKRLYMLHSSYELPYEATGNEMIVKVRFAEEVNHLDFTQFTTTIVLDNSMYLAANEMEIVRFKLKVGAKLRSEPIDFSDYTTEYNTVNYLHCEYAGVQKSTYHPKVLQCFAKELLKNRPTNTYDITFALACLNEERVQRDVIEMYISNRLELEFQPFSNSQIHKYLYRILGEAKNGGRGTGASPMPSPGRPKRMIVD</sequence>
<dbReference type="EMBL" id="FOEL01000007">
    <property type="protein sequence ID" value="SEQ72215.1"/>
    <property type="molecule type" value="Genomic_DNA"/>
</dbReference>
<organism evidence="2 3">
    <name type="scientific">Lysinibacillus fusiformis</name>
    <dbReference type="NCBI Taxonomy" id="28031"/>
    <lineage>
        <taxon>Bacteria</taxon>
        <taxon>Bacillati</taxon>
        <taxon>Bacillota</taxon>
        <taxon>Bacilli</taxon>
        <taxon>Bacillales</taxon>
        <taxon>Bacillaceae</taxon>
        <taxon>Lysinibacillus</taxon>
    </lineage>
</organism>
<evidence type="ECO:0000313" key="3">
    <source>
        <dbReference type="Proteomes" id="UP000199410"/>
    </source>
</evidence>
<reference evidence="2 3" key="1">
    <citation type="submission" date="2016-10" db="EMBL/GenBank/DDBJ databases">
        <authorList>
            <person name="Varghese N."/>
            <person name="Submissions S."/>
        </authorList>
    </citation>
    <scope>NUCLEOTIDE SEQUENCE [LARGE SCALE GENOMIC DNA]</scope>
    <source>
        <strain evidence="2 3">TC-13</strain>
    </source>
</reference>